<proteinExistence type="predicted"/>
<name>A0ABV5FVD7_9MICC</name>
<evidence type="ECO:0000313" key="2">
    <source>
        <dbReference type="EMBL" id="MFB9070652.1"/>
    </source>
</evidence>
<feature type="compositionally biased region" description="Low complexity" evidence="1">
    <location>
        <begin position="86"/>
        <end position="96"/>
    </location>
</feature>
<dbReference type="Proteomes" id="UP001589575">
    <property type="component" value="Unassembled WGS sequence"/>
</dbReference>
<evidence type="ECO:0000256" key="1">
    <source>
        <dbReference type="SAM" id="MobiDB-lite"/>
    </source>
</evidence>
<comment type="caution">
    <text evidence="2">The sequence shown here is derived from an EMBL/GenBank/DDBJ whole genome shotgun (WGS) entry which is preliminary data.</text>
</comment>
<sequence>MAFSAKDRPATSSTNTAKAEVRAMLRRRRRFRRATFFTWCSASRERSRLMVTVWYPLRPAGRTMTGVPSVVRRSAGPPADSACGYSRRSSSRPASCSDRRASSRRRSSRRVSGDCGFRGSSGVGSSGVRSATCPVLSLWSFWRRN</sequence>
<feature type="region of interest" description="Disordered" evidence="1">
    <location>
        <begin position="61"/>
        <end position="129"/>
    </location>
</feature>
<evidence type="ECO:0000313" key="3">
    <source>
        <dbReference type="Proteomes" id="UP001589575"/>
    </source>
</evidence>
<dbReference type="EMBL" id="JBHMFI010000001">
    <property type="protein sequence ID" value="MFB9070652.1"/>
    <property type="molecule type" value="Genomic_DNA"/>
</dbReference>
<reference evidence="2 3" key="1">
    <citation type="submission" date="2024-09" db="EMBL/GenBank/DDBJ databases">
        <authorList>
            <person name="Sun Q."/>
            <person name="Mori K."/>
        </authorList>
    </citation>
    <scope>NUCLEOTIDE SEQUENCE [LARGE SCALE GENOMIC DNA]</scope>
    <source>
        <strain evidence="2 3">CCM 7609</strain>
    </source>
</reference>
<keyword evidence="3" id="KW-1185">Reference proteome</keyword>
<protein>
    <submittedName>
        <fullName evidence="2">Uncharacterized protein</fullName>
    </submittedName>
</protein>
<feature type="region of interest" description="Disordered" evidence="1">
    <location>
        <begin position="1"/>
        <end position="20"/>
    </location>
</feature>
<organism evidence="2 3">
    <name type="scientific">Citricoccus parietis</name>
    <dbReference type="NCBI Taxonomy" id="592307"/>
    <lineage>
        <taxon>Bacteria</taxon>
        <taxon>Bacillati</taxon>
        <taxon>Actinomycetota</taxon>
        <taxon>Actinomycetes</taxon>
        <taxon>Micrococcales</taxon>
        <taxon>Micrococcaceae</taxon>
        <taxon>Citricoccus</taxon>
    </lineage>
</organism>
<accession>A0ABV5FVD7</accession>
<gene>
    <name evidence="2" type="ORF">ACFFX0_05380</name>
</gene>